<reference evidence="1 2" key="1">
    <citation type="journal article" date="2004" name="Nat. Biotechnol.">
        <title>The genome sequence of the anaerobic, sulfate-reducing bacterium Desulfovibrio vulgaris Hildenborough.</title>
        <authorList>
            <person name="Heidelberg J.F."/>
            <person name="Seshadri R."/>
            <person name="Haveman S.A."/>
            <person name="Hemme C.L."/>
            <person name="Paulsen I.T."/>
            <person name="Kolonay J.F."/>
            <person name="Eisen J.A."/>
            <person name="Ward N."/>
            <person name="Methe B."/>
            <person name="Brinkac L.M."/>
            <person name="Daugherty S.C."/>
            <person name="Deboy R.T."/>
            <person name="Dodson R.J."/>
            <person name="Durkin A.S."/>
            <person name="Madupu R."/>
            <person name="Nelson W.C."/>
            <person name="Sullivan S.A."/>
            <person name="Fouts D."/>
            <person name="Haft D.H."/>
            <person name="Selengut J."/>
            <person name="Peterson J.D."/>
            <person name="Davidsen T.M."/>
            <person name="Zafar N."/>
            <person name="Zhou L."/>
            <person name="Radune D."/>
            <person name="Dimitrov G."/>
            <person name="Hance M."/>
            <person name="Tran K."/>
            <person name="Khouri H."/>
            <person name="Gill J."/>
            <person name="Utterback T.R."/>
            <person name="Feldblyum T.V."/>
            <person name="Wall J.D."/>
            <person name="Voordouw G."/>
            <person name="Fraser C.M."/>
        </authorList>
    </citation>
    <scope>NUCLEOTIDE SEQUENCE [LARGE SCALE GENOMIC DNA]</scope>
    <source>
        <strain evidence="2">ATCC 29579 / DSM 644 / NCIMB 8303 / VKM B-1760 / Hildenborough</strain>
    </source>
</reference>
<gene>
    <name evidence="1" type="ordered locus">DVU_0268</name>
</gene>
<dbReference type="EnsemblBacteria" id="AAS94751">
    <property type="protein sequence ID" value="AAS94751"/>
    <property type="gene ID" value="DVU_0268"/>
</dbReference>
<organism evidence="1 2">
    <name type="scientific">Nitratidesulfovibrio vulgaris (strain ATCC 29579 / DSM 644 / CCUG 34227 / NCIMB 8303 / VKM B-1760 / Hildenborough)</name>
    <name type="common">Desulfovibrio vulgaris</name>
    <dbReference type="NCBI Taxonomy" id="882"/>
    <lineage>
        <taxon>Bacteria</taxon>
        <taxon>Pseudomonadati</taxon>
        <taxon>Thermodesulfobacteriota</taxon>
        <taxon>Desulfovibrionia</taxon>
        <taxon>Desulfovibrionales</taxon>
        <taxon>Desulfovibrionaceae</taxon>
        <taxon>Nitratidesulfovibrio</taxon>
    </lineage>
</organism>
<dbReference type="STRING" id="882.DVU_0268"/>
<evidence type="ECO:0000313" key="2">
    <source>
        <dbReference type="Proteomes" id="UP000002194"/>
    </source>
</evidence>
<dbReference type="PaxDb" id="882-DVU_0268"/>
<sequence length="46" mass="5390">MKKVICVLSNALVIQFMVLRDVGLRKEVVLWYASKRHDGVSRVKRF</sequence>
<protein>
    <submittedName>
        <fullName evidence="1">Uncharacterized protein</fullName>
    </submittedName>
</protein>
<keyword evidence="2" id="KW-1185">Reference proteome</keyword>
<dbReference type="AlphaFoldDB" id="Q72FE6"/>
<dbReference type="Proteomes" id="UP000002194">
    <property type="component" value="Chromosome"/>
</dbReference>
<proteinExistence type="predicted"/>
<accession>Q72FE6</accession>
<dbReference type="HOGENOM" id="CLU_3182935_0_0_7"/>
<evidence type="ECO:0000313" key="1">
    <source>
        <dbReference type="EMBL" id="AAS94751.1"/>
    </source>
</evidence>
<name>Q72FE6_NITV2</name>
<dbReference type="EMBL" id="AE017285">
    <property type="protein sequence ID" value="AAS94751.1"/>
    <property type="molecule type" value="Genomic_DNA"/>
</dbReference>
<dbReference type="KEGG" id="dvu:DVU_0268"/>